<gene>
    <name evidence="4" type="ORF">TCAL_08161</name>
</gene>
<dbReference type="InterPro" id="IPR026983">
    <property type="entry name" value="DHC"/>
</dbReference>
<feature type="coiled-coil region" evidence="1">
    <location>
        <begin position="2469"/>
        <end position="2520"/>
    </location>
</feature>
<reference evidence="4 5" key="1">
    <citation type="journal article" date="2018" name="Nat. Ecol. Evol.">
        <title>Genomic signatures of mitonuclear coevolution across populations of Tigriopus californicus.</title>
        <authorList>
            <person name="Barreto F.S."/>
            <person name="Watson E.T."/>
            <person name="Lima T.G."/>
            <person name="Willett C.S."/>
            <person name="Edmands S."/>
            <person name="Li W."/>
            <person name="Burton R.S."/>
        </authorList>
    </citation>
    <scope>NUCLEOTIDE SEQUENCE [LARGE SCALE GENOMIC DNA]</scope>
    <source>
        <strain evidence="4 5">San Diego</strain>
    </source>
</reference>
<dbReference type="InterPro" id="IPR027417">
    <property type="entry name" value="P-loop_NTPase"/>
</dbReference>
<dbReference type="OMA" id="MENENCI"/>
<dbReference type="EMBL" id="VCGU01000008">
    <property type="protein sequence ID" value="TRY72347.1"/>
    <property type="molecule type" value="Genomic_DNA"/>
</dbReference>
<accession>A0A553P3T3</accession>
<name>A0A553P3T3_TIGCA</name>
<dbReference type="Pfam" id="PF08393">
    <property type="entry name" value="DHC_N2"/>
    <property type="match status" value="1"/>
</dbReference>
<dbReference type="Pfam" id="PF08385">
    <property type="entry name" value="DHC_N1"/>
    <property type="match status" value="1"/>
</dbReference>
<evidence type="ECO:0000256" key="1">
    <source>
        <dbReference type="SAM" id="Coils"/>
    </source>
</evidence>
<protein>
    <submittedName>
        <fullName evidence="4">Uncharacterized protein</fullName>
    </submittedName>
</protein>
<dbReference type="SUPFAM" id="SSF52540">
    <property type="entry name" value="P-loop containing nucleoside triphosphate hydrolases"/>
    <property type="match status" value="1"/>
</dbReference>
<keyword evidence="1" id="KW-0175">Coiled coil</keyword>
<dbReference type="GO" id="GO:0008569">
    <property type="term" value="F:minus-end-directed microtubule motor activity"/>
    <property type="evidence" value="ECO:0007669"/>
    <property type="project" value="TreeGrafter"/>
</dbReference>
<evidence type="ECO:0000259" key="2">
    <source>
        <dbReference type="Pfam" id="PF08385"/>
    </source>
</evidence>
<feature type="domain" description="Dynein heavy chain tail" evidence="2">
    <location>
        <begin position="9"/>
        <end position="344"/>
    </location>
</feature>
<dbReference type="Gene3D" id="3.40.50.300">
    <property type="entry name" value="P-loop containing nucleotide triphosphate hydrolases"/>
    <property type="match status" value="3"/>
</dbReference>
<dbReference type="Gene3D" id="1.20.920.20">
    <property type="match status" value="1"/>
</dbReference>
<dbReference type="GO" id="GO:0045505">
    <property type="term" value="F:dynein intermediate chain binding"/>
    <property type="evidence" value="ECO:0007669"/>
    <property type="project" value="InterPro"/>
</dbReference>
<dbReference type="STRING" id="6832.A0A553P3T3"/>
<dbReference type="Proteomes" id="UP000318571">
    <property type="component" value="Chromosome 7"/>
</dbReference>
<evidence type="ECO:0000313" key="4">
    <source>
        <dbReference type="EMBL" id="TRY72347.1"/>
    </source>
</evidence>
<dbReference type="GO" id="GO:0060294">
    <property type="term" value="P:cilium movement involved in cell motility"/>
    <property type="evidence" value="ECO:0007669"/>
    <property type="project" value="TreeGrafter"/>
</dbReference>
<dbReference type="PANTHER" id="PTHR10676">
    <property type="entry name" value="DYNEIN HEAVY CHAIN FAMILY PROTEIN"/>
    <property type="match status" value="1"/>
</dbReference>
<feature type="coiled-coil region" evidence="1">
    <location>
        <begin position="709"/>
        <end position="765"/>
    </location>
</feature>
<dbReference type="Gene3D" id="1.20.920.30">
    <property type="match status" value="1"/>
</dbReference>
<evidence type="ECO:0000259" key="3">
    <source>
        <dbReference type="Pfam" id="PF08393"/>
    </source>
</evidence>
<dbReference type="InterPro" id="IPR013594">
    <property type="entry name" value="Dynein_heavy_tail"/>
</dbReference>
<dbReference type="InterPro" id="IPR013602">
    <property type="entry name" value="Dynein_heavy_linker"/>
</dbReference>
<dbReference type="GO" id="GO:0097729">
    <property type="term" value="C:9+2 motile cilium"/>
    <property type="evidence" value="ECO:0007669"/>
    <property type="project" value="TreeGrafter"/>
</dbReference>
<evidence type="ECO:0000313" key="5">
    <source>
        <dbReference type="Proteomes" id="UP000318571"/>
    </source>
</evidence>
<feature type="domain" description="Dynein heavy chain linker" evidence="3">
    <location>
        <begin position="821"/>
        <end position="1132"/>
    </location>
</feature>
<keyword evidence="5" id="KW-1185">Reference proteome</keyword>
<dbReference type="GO" id="GO:0051959">
    <property type="term" value="F:dynein light intermediate chain binding"/>
    <property type="evidence" value="ECO:0007669"/>
    <property type="project" value="InterPro"/>
</dbReference>
<comment type="caution">
    <text evidence="4">The sequence shown here is derived from an EMBL/GenBank/DDBJ whole genome shotgun (WGS) entry which is preliminary data.</text>
</comment>
<proteinExistence type="predicted"/>
<dbReference type="GO" id="GO:0030286">
    <property type="term" value="C:dynein complex"/>
    <property type="evidence" value="ECO:0007669"/>
    <property type="project" value="InterPro"/>
</dbReference>
<organism evidence="4 5">
    <name type="scientific">Tigriopus californicus</name>
    <name type="common">Marine copepod</name>
    <dbReference type="NCBI Taxonomy" id="6832"/>
    <lineage>
        <taxon>Eukaryota</taxon>
        <taxon>Metazoa</taxon>
        <taxon>Ecdysozoa</taxon>
        <taxon>Arthropoda</taxon>
        <taxon>Crustacea</taxon>
        <taxon>Multicrustacea</taxon>
        <taxon>Hexanauplia</taxon>
        <taxon>Copepoda</taxon>
        <taxon>Harpacticoida</taxon>
        <taxon>Harpacticidae</taxon>
        <taxon>Tigriopus</taxon>
    </lineage>
</organism>
<dbReference type="PANTHER" id="PTHR10676:SF401">
    <property type="entry name" value="DYNEIN HEAVY CHAIN LINKER DOMAIN-CONTAINING PROTEIN"/>
    <property type="match status" value="1"/>
</dbReference>
<sequence length="3367" mass="388491">MEDNEIVLEKLFGPLSAFISRCEDLLQICYTNQQFMRPEAESQNEIQKVAIKYHQLIGNIKNSGRKCLDIDNEQLRNDFQVFKSEVHDLDNSLLKALKTSFDEFKNIREACNILDTFYYVSQRTRIVETYNICKEKILQELVESTIREKNNLHKRLNYLTKFYSNITVELMRFKGLMVKEMTLKSDVFGSKFFKDVQLDKIMQTDTIMSREEEKELKTIFAKLVGSRLEEPITGAGSTSQFLIQRSLNYDGLLDINFKRSIYATYMEAKALESIDVSIYGSRTTLLERQQSQLIEACHIVRLVTEYNVLMGRLSDQEKGIFRNRIIHLERRMWNGIYKITWQRLDTLRSWTTMCDETVLSLTKEVLEYKTVNKAIDILLKTIRRNSIGFEDMSEGQVSEFLDQSEAKINSHVHFCSQKVKSLGNYITKLESFLEVKDSGVAPYIWEDYVNCLEKKLAEAYETSIVHGLRNLIEILTGFRVRPMFKLKVITKSDGYVTVGEDFNEICDFLTRLPRILADESRLKLVNDRDIVLFGDENGRTSLMAIENSLMTVVEKAKRDVNAYFNTLGALQDFISLSPANVLKYYHQNNEFIRYCETDVHKLREMTVFLSGLQRRIWINLFVLEMDTFIDEHTQLMRKWEAEFIQSIAEAVRKKESEILEISKAVKKSLSIQEEVSKGQPLNKQLDLALEKMGQIKDITAMILRTDPKKAKSKESIKVMEVELENLKQEKIKAVDYFAKKREEDVKALQASCNEFEDELGILSKDFEAHAPFTLSWKSHEALADLEVFGGKIETLKNKERSNVNQASALELFLDVSSHLMNLESSVAELASIWKIVGEFEGFQNSLKDLQIMEDNLGTVSARLEEISGNLGELTKLEKYQDLEIFVSMKSSVETCEVIFKVIVAMMSPSLRSRHWEEIGHFLGTYDKSSILENKTYDEVISIFMEKSVVPVHEIVNRAIDEQNIELEFNDVKSGIEKLEPTFGVSGLGIASISNHEELLTLLREVLTNLQSLRTNPGSFPFREDLLAFENSVVVTFERIEYFVDIETDLNSLCETFSLFSLHLQANNLQAFLGDICALWQEVYGVLAEKVNVIDAMSEDVNEDLVVVTESIKELQKDATHLLKSRLSAFPRLQLYLLQAKSFNLAKVLSPNHIKRLVISPSKPGQRSEIIGFITFYDLEKKFTEPIRVGDVPVENVLMAIQEQSRSIFKREILESMEHFRHNKQERLIVSHHAAFVGRMVIFWTRLNTALGNDLKDFQKWLVKTYDIALGKVANLQALFASLKANEAPEDAIIYNRNLLGMELNIITVLCGFLQKIKDGCCIENLHDHHDQLVTYSYCKETGQIWVGFNRERLIFGYDETPLFDFIHYHKHVEKNVHGLLAQFSQKRGTILEGDPKCNRTTSLKYLALVLGRHLTVVNLFKYSHIPSLKDLLMILHNSLDLIALKYDTPESIEEKELYKLIQTSSSVAHEHQSNALGLIPEPIASRIFFICPKDVQVNLGKAFKALHAAEPNLKLIIKQCLQGFGIDPSVRMIQSIFVLSQLHSKSFSETGSALSLLHDKKAYKRSDAFQEIRDLFLDGDFAIRQIFNKREPFMKTIGHECINEIVEETFKDPHDANQFDSSLNETARTMKLTMNRSFKKQVELLFDTIQHHDILALCGPSMTGKTTSWQVVGAALDMDIHHLPTAMFFQKELCQSLELLLGHLASRRRALPRKTILIVLEGEVIPELLEHVLPLIRNSITLLSNGKLLIQTKVIKVIIETHDVKLVQKGNIRIPILKYQSHNLPFEAFVRKSYFSVFKLIHNTQRVLDRIDFHIRLFLECREQLGIMEEIKNNVAMVNNMLLMLKAVGFHNLDSEYDQGQTLIFVCLFCFGQDLPADQKDQMEAIIRKKLECADIPTDDAMCEYFYLEKSWKPYLSRQNPDSALLPKHCKALQIAKILSTALIPVEFIGAPNCGKTLIMQELAKCFFKDSTIHIQASQTTPEKILSHALFGSMEPKNKRPKSLIPNHNLLRIFIDDVSSGSERFQESVAFLLKYKKWLCDQGIIKFERTSFVISNTQNELKSGDQNHFRIHLEPLTEDDQIDIFQRSMKEFLSPFEMEVLFQMKKIIPASVKVNAIEIEGHERFGLHDLSRIIMGMYRANPDCQDTEESISSLWVHEIARTYRDKLQYSQHENLNTKVLKILKSFVGRNSESRWMSAQDIIYGNFINRYQFYTELDVEKVRSYLDKEIKAYNAANKFKLSLVPTIHASKTYSKLRRLATQTGGHVVIHGASELSLLSLVQLIASQIGANMMLILPSDLKRNQWQTILRSLVRKCGMENENCILFLTMINRRSMEDVCTSLESIINVGYDPLLFSYDEIQVMSEKENYLEDLRTKVKKNLHLFLDNVLVDSPAIQKFLSILNLAPNEDAMKSLGEEVLKDRTLPQELLLEMAVHQDIRSFNTFVQVFEGNFKSCEDFYITIEQDITVLLLKIDENMANAKNQIAQLGELRDKKKTLTTELGDMQKQNIKMKKEIEELDTNIESHLKSQHEDQLAIMRAQTLVGQEMAANYGLYQIKLNEINECLHHKKSHDIFLNFFEQEEAVAVYMRALHEVFGVDIEESEDKVRSLHQAMINLNESKIHEISENLELQALRKDLSSEVQSQSCLMDCIIDAHKRIESLAKVLKMKSSKFARIEILSKNVEKEEVVLDDLRIQKIDKEHEVKDNLKQIAILQKEISARSEKINILEQFSSDFKSTQTELKNLITMLKDGRSVVKGKISTLSGTLALFAAFIAYCGPLSSNERNLVVKRWTRVLRQEAQELFFELDFMRVPIQGRVKFNSALSYQDVPRIYENMTLLDFLPNPIVVIDPQNISIEYLFKSSKTGVIYCGDPDFDEEFRQFSTKFQSIIVRHFVFDHGIFQKTQEHFVRHGDQVQVYHVVNELNEDHGICPLNILDFELQGADLTSYILHHLKIQINNADPISEEDKIEKLKNRFEKIQQEIRRFLSNPLQLSELSEVKSAVDRIKKHLRDDNASDEILPPHLKSLEMASEVFADFYTTVLEKPFDYLRMAPLKKTIVMFQGFFEKINSQNLSTHQDVALVVAEQTFKAIMPHLVERDFITLSIQVIFFLYLCETDSDARSLSDLLDKFPLVSSQNIEGFALTLKSFDQNTFVCSSLRQIVKLLLLEDYTKLFDHVHASIAQLFKVHHVKECNLEKIYSLNQSKTIVIHSDKFIQVLEIIGEFAQRVGVDSPIVLHTLHHNEEMFWILEEALFEGHWVVFQVDAWNRNCLNYVRFLLEKCAAKTSHANFRSWIICPDLETFLPLTSMTVPINCISLEEMEKDRIYSTNASETQERYPKHFMRRYRKKIIERFRKILLDINQTSFSADI</sequence>